<evidence type="ECO:0000313" key="2">
    <source>
        <dbReference type="Proteomes" id="UP000297065"/>
    </source>
</evidence>
<dbReference type="AlphaFoldDB" id="A0A4P7UF16"/>
<sequence>MYSANDAYVIANDSPVYRFDADKNCLVKVNTLNVDDKIKVMTDCRFISNDRAKIFILRAESWMQDLANRISIRPDSYFFKGIAKFSIVIIDKGNYTGYCLIAKENISLASVSKTDYVIIGN</sequence>
<dbReference type="RefSeq" id="WP_136398704.1">
    <property type="nucleotide sequence ID" value="NZ_CP036295.1"/>
</dbReference>
<protein>
    <submittedName>
        <fullName evidence="1">Uncharacterized protein</fullName>
    </submittedName>
</protein>
<organism evidence="1 2">
    <name type="scientific">Desulfovibrio desulfuricans</name>
    <dbReference type="NCBI Taxonomy" id="876"/>
    <lineage>
        <taxon>Bacteria</taxon>
        <taxon>Pseudomonadati</taxon>
        <taxon>Thermodesulfobacteriota</taxon>
        <taxon>Desulfovibrionia</taxon>
        <taxon>Desulfovibrionales</taxon>
        <taxon>Desulfovibrionaceae</taxon>
        <taxon>Desulfovibrio</taxon>
    </lineage>
</organism>
<name>A0A4P7UF16_DESDE</name>
<reference evidence="1 2" key="1">
    <citation type="submission" date="2019-02" db="EMBL/GenBank/DDBJ databases">
        <title>Complete Genome Sequence of Desulfovibrio desulfuricans IC1, a Sulfonate Utilizing Anaerobe.</title>
        <authorList>
            <person name="Day L.A."/>
            <person name="De Leon K.B."/>
            <person name="Wall J.D."/>
        </authorList>
    </citation>
    <scope>NUCLEOTIDE SEQUENCE [LARGE SCALE GENOMIC DNA]</scope>
    <source>
        <strain evidence="1 2">IC1</strain>
    </source>
</reference>
<accession>A0A4P7UF16</accession>
<proteinExistence type="predicted"/>
<dbReference type="EMBL" id="CP036295">
    <property type="protein sequence ID" value="QCC84455.1"/>
    <property type="molecule type" value="Genomic_DNA"/>
</dbReference>
<evidence type="ECO:0000313" key="1">
    <source>
        <dbReference type="EMBL" id="QCC84455.1"/>
    </source>
</evidence>
<dbReference type="Proteomes" id="UP000297065">
    <property type="component" value="Chromosome"/>
</dbReference>
<gene>
    <name evidence="1" type="ORF">DDIC_00880</name>
</gene>